<dbReference type="Proteomes" id="UP001397290">
    <property type="component" value="Unassembled WGS sequence"/>
</dbReference>
<dbReference type="Gene3D" id="3.30.1600.10">
    <property type="entry name" value="SIR2/SIRT2 'Small Domain"/>
    <property type="match status" value="1"/>
</dbReference>
<dbReference type="InterPro" id="IPR026591">
    <property type="entry name" value="Sirtuin_cat_small_dom_sf"/>
</dbReference>
<dbReference type="SUPFAM" id="SSF52467">
    <property type="entry name" value="DHS-like NAD/FAD-binding domain"/>
    <property type="match status" value="1"/>
</dbReference>
<accession>A0AAW0S1D1</accession>
<reference evidence="2 3" key="1">
    <citation type="submission" date="2020-02" db="EMBL/GenBank/DDBJ databases">
        <title>Comparative genomics of the hypocrealean fungal genus Beauvera.</title>
        <authorList>
            <person name="Showalter D.N."/>
            <person name="Bushley K.E."/>
            <person name="Rehner S.A."/>
        </authorList>
    </citation>
    <scope>NUCLEOTIDE SEQUENCE [LARGE SCALE GENOMIC DNA]</scope>
    <source>
        <strain evidence="2 3">ARSEF4384</strain>
    </source>
</reference>
<sequence>MTQAPMTPIWFKLRSKPTQEEAAVILPSTLSRRPTASPSLCLLSPSHSPFNSRQSPLHSTLTALAAFDLAISIAFFPITAALPARAFAHHPEAFHPQRDHEIASPCHLGQPPFRAPIAPPQRRREFSTRCSGPAAGCSLSVGPVLLPRPGYRHFAAPGGYWRNHDALQLDTPQAFKADPGMVWLFYGYRRHTALRAKPNPAHQAMAALARENKDFLCLTQNVDSKWLSDVSPAEGF</sequence>
<dbReference type="Gene3D" id="3.40.50.1220">
    <property type="entry name" value="TPP-binding domain"/>
    <property type="match status" value="1"/>
</dbReference>
<evidence type="ECO:0000313" key="3">
    <source>
        <dbReference type="Proteomes" id="UP001397290"/>
    </source>
</evidence>
<name>A0AAW0S1D1_9HYPO</name>
<gene>
    <name evidence="2" type="ORF">G3M48_000538</name>
</gene>
<protein>
    <submittedName>
        <fullName evidence="2">Uncharacterized protein</fullName>
    </submittedName>
</protein>
<dbReference type="GO" id="GO:0016740">
    <property type="term" value="F:transferase activity"/>
    <property type="evidence" value="ECO:0007669"/>
    <property type="project" value="UniProtKB-KW"/>
</dbReference>
<dbReference type="Pfam" id="PF02146">
    <property type="entry name" value="SIR2"/>
    <property type="match status" value="1"/>
</dbReference>
<keyword evidence="3" id="KW-1185">Reference proteome</keyword>
<evidence type="ECO:0000313" key="2">
    <source>
        <dbReference type="EMBL" id="KAK8148011.1"/>
    </source>
</evidence>
<dbReference type="GO" id="GO:0070403">
    <property type="term" value="F:NAD+ binding"/>
    <property type="evidence" value="ECO:0007669"/>
    <property type="project" value="InterPro"/>
</dbReference>
<comment type="caution">
    <text evidence="2">The sequence shown here is derived from an EMBL/GenBank/DDBJ whole genome shotgun (WGS) entry which is preliminary data.</text>
</comment>
<dbReference type="EMBL" id="JAAHCF010000111">
    <property type="protein sequence ID" value="KAK8148011.1"/>
    <property type="molecule type" value="Genomic_DNA"/>
</dbReference>
<dbReference type="InterPro" id="IPR029035">
    <property type="entry name" value="DHS-like_NAD/FAD-binding_dom"/>
</dbReference>
<dbReference type="InterPro" id="IPR003000">
    <property type="entry name" value="Sirtuin"/>
</dbReference>
<dbReference type="AlphaFoldDB" id="A0AAW0S1D1"/>
<organism evidence="2 3">
    <name type="scientific">Beauveria asiatica</name>
    <dbReference type="NCBI Taxonomy" id="1069075"/>
    <lineage>
        <taxon>Eukaryota</taxon>
        <taxon>Fungi</taxon>
        <taxon>Dikarya</taxon>
        <taxon>Ascomycota</taxon>
        <taxon>Pezizomycotina</taxon>
        <taxon>Sordariomycetes</taxon>
        <taxon>Hypocreomycetidae</taxon>
        <taxon>Hypocreales</taxon>
        <taxon>Cordycipitaceae</taxon>
        <taxon>Beauveria</taxon>
    </lineage>
</organism>
<keyword evidence="1" id="KW-0808">Transferase</keyword>
<proteinExistence type="predicted"/>
<evidence type="ECO:0000256" key="1">
    <source>
        <dbReference type="ARBA" id="ARBA00022679"/>
    </source>
</evidence>